<dbReference type="AlphaFoldDB" id="A0A1C0ADA4"/>
<dbReference type="Gene3D" id="3.30.70.1450">
    <property type="entry name" value="Regulator of K+ conductance, C-terminal domain"/>
    <property type="match status" value="2"/>
</dbReference>
<dbReference type="Pfam" id="PF02080">
    <property type="entry name" value="TrkA_C"/>
    <property type="match status" value="2"/>
</dbReference>
<evidence type="ECO:0000259" key="8">
    <source>
        <dbReference type="PROSITE" id="PS51202"/>
    </source>
</evidence>
<dbReference type="GO" id="GO:0008324">
    <property type="term" value="F:monoatomic cation transmembrane transporter activity"/>
    <property type="evidence" value="ECO:0007669"/>
    <property type="project" value="InterPro"/>
</dbReference>
<dbReference type="EMBL" id="LWDV01000004">
    <property type="protein sequence ID" value="OCL28609.1"/>
    <property type="molecule type" value="Genomic_DNA"/>
</dbReference>
<feature type="domain" description="RCK C-terminal" evidence="8">
    <location>
        <begin position="324"/>
        <end position="408"/>
    </location>
</feature>
<evidence type="ECO:0000256" key="3">
    <source>
        <dbReference type="ARBA" id="ARBA00022692"/>
    </source>
</evidence>
<feature type="transmembrane region" description="Helical" evidence="7">
    <location>
        <begin position="72"/>
        <end position="90"/>
    </location>
</feature>
<feature type="transmembrane region" description="Helical" evidence="7">
    <location>
        <begin position="115"/>
        <end position="139"/>
    </location>
</feature>
<evidence type="ECO:0000313" key="10">
    <source>
        <dbReference type="Proteomes" id="UP000093514"/>
    </source>
</evidence>
<organism evidence="9 10">
    <name type="scientific">Orenia metallireducens</name>
    <dbReference type="NCBI Taxonomy" id="1413210"/>
    <lineage>
        <taxon>Bacteria</taxon>
        <taxon>Bacillati</taxon>
        <taxon>Bacillota</taxon>
        <taxon>Clostridia</taxon>
        <taxon>Halanaerobiales</taxon>
        <taxon>Halobacteroidaceae</taxon>
        <taxon>Orenia</taxon>
    </lineage>
</organism>
<evidence type="ECO:0000256" key="2">
    <source>
        <dbReference type="ARBA" id="ARBA00022448"/>
    </source>
</evidence>
<feature type="transmembrane region" description="Helical" evidence="7">
    <location>
        <begin position="43"/>
        <end position="60"/>
    </location>
</feature>
<accession>A0A1C0ADA4</accession>
<proteinExistence type="predicted"/>
<dbReference type="InterPro" id="IPR036721">
    <property type="entry name" value="RCK_C_sf"/>
</dbReference>
<reference evidence="10" key="1">
    <citation type="submission" date="2016-07" db="EMBL/GenBank/DDBJ databases">
        <authorList>
            <person name="Florea S."/>
            <person name="Webb J.S."/>
            <person name="Jaromczyk J."/>
            <person name="Schardl C.L."/>
        </authorList>
    </citation>
    <scope>NUCLEOTIDE SEQUENCE [LARGE SCALE GENOMIC DNA]</scope>
    <source>
        <strain evidence="10">Z6</strain>
    </source>
</reference>
<dbReference type="Proteomes" id="UP000093514">
    <property type="component" value="Unassembled WGS sequence"/>
</dbReference>
<evidence type="ECO:0000256" key="4">
    <source>
        <dbReference type="ARBA" id="ARBA00022737"/>
    </source>
</evidence>
<dbReference type="GO" id="GO:0006813">
    <property type="term" value="P:potassium ion transport"/>
    <property type="evidence" value="ECO:0007669"/>
    <property type="project" value="InterPro"/>
</dbReference>
<feature type="transmembrane region" description="Helical" evidence="7">
    <location>
        <begin position="18"/>
        <end position="37"/>
    </location>
</feature>
<keyword evidence="2" id="KW-0813">Transport</keyword>
<feature type="domain" description="RCK C-terminal" evidence="8">
    <location>
        <begin position="230"/>
        <end position="314"/>
    </location>
</feature>
<dbReference type="InterPro" id="IPR004680">
    <property type="entry name" value="Cit_transptr-like_dom"/>
</dbReference>
<dbReference type="Pfam" id="PF03600">
    <property type="entry name" value="CitMHS"/>
    <property type="match status" value="1"/>
</dbReference>
<dbReference type="PROSITE" id="PS51202">
    <property type="entry name" value="RCK_C"/>
    <property type="match status" value="2"/>
</dbReference>
<dbReference type="SUPFAM" id="SSF116726">
    <property type="entry name" value="TrkA C-terminal domain-like"/>
    <property type="match status" value="2"/>
</dbReference>
<evidence type="ECO:0000256" key="5">
    <source>
        <dbReference type="ARBA" id="ARBA00022989"/>
    </source>
</evidence>
<keyword evidence="4" id="KW-0677">Repeat</keyword>
<dbReference type="PANTHER" id="PTHR43652">
    <property type="entry name" value="BASIC AMINO ACID ANTIPORTER YFCC-RELATED"/>
    <property type="match status" value="1"/>
</dbReference>
<feature type="transmembrane region" description="Helical" evidence="7">
    <location>
        <begin position="528"/>
        <end position="547"/>
    </location>
</feature>
<evidence type="ECO:0000313" key="9">
    <source>
        <dbReference type="EMBL" id="OCL28609.1"/>
    </source>
</evidence>
<feature type="transmembrane region" description="Helical" evidence="7">
    <location>
        <begin position="201"/>
        <end position="221"/>
    </location>
</feature>
<feature type="transmembrane region" description="Helical" evidence="7">
    <location>
        <begin position="425"/>
        <end position="458"/>
    </location>
</feature>
<feature type="transmembrane region" description="Helical" evidence="7">
    <location>
        <begin position="594"/>
        <end position="614"/>
    </location>
</feature>
<evidence type="ECO:0000256" key="6">
    <source>
        <dbReference type="ARBA" id="ARBA00023136"/>
    </source>
</evidence>
<reference evidence="9 10" key="2">
    <citation type="submission" date="2016-08" db="EMBL/GenBank/DDBJ databases">
        <title>Orenia metallireducens sp. nov. strain Z6, a Novel Metal-reducing Firmicute from the Deep Subsurface.</title>
        <authorList>
            <person name="Maxim B.I."/>
            <person name="Kenneth K."/>
            <person name="Flynn T.M."/>
            <person name="Oloughlin E.J."/>
            <person name="Locke R.A."/>
            <person name="Weber J.R."/>
            <person name="Egan S.M."/>
            <person name="Mackie R.I."/>
            <person name="Cann I.K."/>
        </authorList>
    </citation>
    <scope>NUCLEOTIDE SEQUENCE [LARGE SCALE GENOMIC DNA]</scope>
    <source>
        <strain evidence="9 10">Z6</strain>
    </source>
</reference>
<comment type="subcellular location">
    <subcellularLocation>
        <location evidence="1">Membrane</location>
        <topology evidence="1">Multi-pass membrane protein</topology>
    </subcellularLocation>
</comment>
<name>A0A1C0ADA4_9FIRM</name>
<keyword evidence="3 7" id="KW-0812">Transmembrane</keyword>
<feature type="transmembrane region" description="Helical" evidence="7">
    <location>
        <begin position="554"/>
        <end position="574"/>
    </location>
</feature>
<feature type="transmembrane region" description="Helical" evidence="7">
    <location>
        <begin position="160"/>
        <end position="181"/>
    </location>
</feature>
<gene>
    <name evidence="9" type="ORF">U472_00570</name>
</gene>
<dbReference type="InterPro" id="IPR006037">
    <property type="entry name" value="RCK_C"/>
</dbReference>
<feature type="transmembrane region" description="Helical" evidence="7">
    <location>
        <begin position="470"/>
        <end position="489"/>
    </location>
</feature>
<keyword evidence="5 7" id="KW-1133">Transmembrane helix</keyword>
<protein>
    <submittedName>
        <fullName evidence="9">Potassium transporter TrkA</fullName>
    </submittedName>
</protein>
<dbReference type="InterPro" id="IPR051679">
    <property type="entry name" value="DASS-Related_Transporters"/>
</dbReference>
<dbReference type="GO" id="GO:0005886">
    <property type="term" value="C:plasma membrane"/>
    <property type="evidence" value="ECO:0007669"/>
    <property type="project" value="TreeGrafter"/>
</dbReference>
<evidence type="ECO:0000256" key="7">
    <source>
        <dbReference type="SAM" id="Phobius"/>
    </source>
</evidence>
<evidence type="ECO:0000256" key="1">
    <source>
        <dbReference type="ARBA" id="ARBA00004141"/>
    </source>
</evidence>
<feature type="transmembrane region" description="Helical" evidence="7">
    <location>
        <begin position="501"/>
        <end position="522"/>
    </location>
</feature>
<comment type="caution">
    <text evidence="9">The sequence shown here is derived from an EMBL/GenBank/DDBJ whole genome shotgun (WGS) entry which is preliminary data.</text>
</comment>
<keyword evidence="10" id="KW-1185">Reference proteome</keyword>
<dbReference type="PANTHER" id="PTHR43652:SF2">
    <property type="entry name" value="BASIC AMINO ACID ANTIPORTER YFCC-RELATED"/>
    <property type="match status" value="1"/>
</dbReference>
<sequence>MAQAAESLNNYIEVIPEFNISIAVVSSLIILLLGLFIWEPMPIGIIALAVPVILAVLNLWTKVSTEQALSGFSNKATVTVMAMFILSRGIQNSGAVQLLGNKLEAFTGDNQKKQVGAITTFTGIMASIINNTPVVAAFVPMVTNLARRTKVSPSKLLIPLSYASMLGGTITLLGTSTNILASQVSARLIDHPFGMFEFTKLGIIVFIVGLIYLVTIGYYLIPERIKLESDNLIRDYQMEEFLSEVKINDDSPLLGKSIGEVFKGLDQDLDIIQMSRKGERFMEPLDVKTIRAEDHLVIRGSKKTLLEFIKNKGIALLADIKINQHQLEDSIQGQKIIEVIISDNSFMTGQTINNVNFLERYDASLLAIKHGEKISYENLKKLTLKAGDVLLLLVTDTTLKRLEKNMSFIIEDDLEETNYSPSKICLALGILAAVIGLASMKIISIAIATLAGVIAMVASDLVKPKEVYEAINWEVVFLLAGLIPLGVTIEQTGTAQFIANQLLRVTGIFPPVVILGIFYYFTVLLTNVISNNATAVLMIPVAVNAAHQIGANPFAFVLAVTFAASAAFSSPIGYQTNLMIYGPGGYKFRDFIRVGAPLEIILAVIVPLFISIFWGI</sequence>
<keyword evidence="6 7" id="KW-0472">Membrane</keyword>